<dbReference type="Pfam" id="PF09731">
    <property type="entry name" value="Mitofilin"/>
    <property type="match status" value="1"/>
</dbReference>
<dbReference type="GO" id="GO:0016020">
    <property type="term" value="C:membrane"/>
    <property type="evidence" value="ECO:0007669"/>
    <property type="project" value="UniProtKB-SubCell"/>
</dbReference>
<keyword evidence="2 6" id="KW-0812">Transmembrane</keyword>
<organism evidence="7 8">
    <name type="scientific">Bartonella bovis m02</name>
    <dbReference type="NCBI Taxonomy" id="1094492"/>
    <lineage>
        <taxon>Bacteria</taxon>
        <taxon>Pseudomonadati</taxon>
        <taxon>Pseudomonadota</taxon>
        <taxon>Alphaproteobacteria</taxon>
        <taxon>Hyphomicrobiales</taxon>
        <taxon>Bartonellaceae</taxon>
        <taxon>Bartonella</taxon>
    </lineage>
</organism>
<evidence type="ECO:0000256" key="6">
    <source>
        <dbReference type="SAM" id="Phobius"/>
    </source>
</evidence>
<evidence type="ECO:0000256" key="3">
    <source>
        <dbReference type="ARBA" id="ARBA00022989"/>
    </source>
</evidence>
<comment type="subcellular location">
    <subcellularLocation>
        <location evidence="1">Membrane</location>
    </subcellularLocation>
</comment>
<comment type="caution">
    <text evidence="7">The sequence shown here is derived from an EMBL/GenBank/DDBJ whole genome shotgun (WGS) entry which is preliminary data.</text>
</comment>
<protein>
    <submittedName>
        <fullName evidence="7">Putative membrane protein</fullName>
    </submittedName>
</protein>
<feature type="coiled-coil region" evidence="5">
    <location>
        <begin position="156"/>
        <end position="221"/>
    </location>
</feature>
<evidence type="ECO:0000256" key="4">
    <source>
        <dbReference type="ARBA" id="ARBA00023136"/>
    </source>
</evidence>
<keyword evidence="3 6" id="KW-1133">Transmembrane helix</keyword>
<evidence type="ECO:0000256" key="5">
    <source>
        <dbReference type="SAM" id="Coils"/>
    </source>
</evidence>
<dbReference type="PATRIC" id="fig|1094492.3.peg.1417"/>
<dbReference type="AlphaFoldDB" id="N6UBU3"/>
<accession>N6UBU3</accession>
<dbReference type="EMBL" id="AGWB01000036">
    <property type="protein sequence ID" value="ENN90099.1"/>
    <property type="molecule type" value="Genomic_DNA"/>
</dbReference>
<keyword evidence="4 6" id="KW-0472">Membrane</keyword>
<proteinExistence type="predicted"/>
<dbReference type="Proteomes" id="UP000014026">
    <property type="component" value="Unassembled WGS sequence"/>
</dbReference>
<reference evidence="7 8" key="1">
    <citation type="journal article" date="2013" name="PLoS Genet.">
        <title>A gene transfer agent and a dynamic repertoire of secretion systems hold the keys to the explosive radiation of the emerging pathogen Bartonella.</title>
        <authorList>
            <person name="Guy L."/>
            <person name="Nystedt B."/>
            <person name="Toft C."/>
            <person name="Zaremba-Niedzwiedzka K."/>
            <person name="Berglund E.C."/>
            <person name="Granberg F."/>
            <person name="Naslund K."/>
            <person name="Eriksson A.S."/>
            <person name="Andersson S.G."/>
        </authorList>
    </citation>
    <scope>NUCLEOTIDE SEQUENCE [LARGE SCALE GENOMIC DNA]</scope>
    <source>
        <strain evidence="8">m02</strain>
    </source>
</reference>
<evidence type="ECO:0000256" key="2">
    <source>
        <dbReference type="ARBA" id="ARBA00022692"/>
    </source>
</evidence>
<feature type="transmembrane region" description="Helical" evidence="6">
    <location>
        <begin position="63"/>
        <end position="86"/>
    </location>
</feature>
<sequence length="397" mass="43920">MFMAKFSNPKTKPHYTDINHNASVIECDVIDCDLEQEIQNSAESMTKEKQSKQKAKGGNASSITWFHSLILVVIGSFITLSFWVGIQWAGFLSPFLGEERIKGKQALQIAEIAKSQAEETAGQLHHIIQELNVLKTAFSTFSSQHDNSFQKDEAPREESKKVFSVLENKVNALEKNIQNLVAMSHGIHKALLAGQGNTNDFAALKQQIDTLREEIAAKSDAKEEIDPALLMAINALKNAIDHGQPYANELEVMQRFSSSISGFDILQETANTGLPSSAKLAADFSSIADTIVGQQNTVASDAGFFARIWAWIKNLFILRPVGNVEGTTVGAIVARMEMAIQFGDYQNALAEWQTLPKNAQDISVDFIRQLKRHLTVQRVVQQLLIFVQQGSSKAIKM</sequence>
<dbReference type="STRING" id="1094492.m02_13010"/>
<dbReference type="HOGENOM" id="CLU_040284_0_0_5"/>
<evidence type="ECO:0000256" key="1">
    <source>
        <dbReference type="ARBA" id="ARBA00004370"/>
    </source>
</evidence>
<evidence type="ECO:0000313" key="8">
    <source>
        <dbReference type="Proteomes" id="UP000014026"/>
    </source>
</evidence>
<gene>
    <name evidence="7" type="ORF">m02_13010</name>
</gene>
<dbReference type="InterPro" id="IPR019133">
    <property type="entry name" value="MIC60"/>
</dbReference>
<keyword evidence="5" id="KW-0175">Coiled coil</keyword>
<name>N6UBU3_9HYPH</name>
<evidence type="ECO:0000313" key="7">
    <source>
        <dbReference type="EMBL" id="ENN90099.1"/>
    </source>
</evidence>